<protein>
    <recommendedName>
        <fullName evidence="2">Peroxisomal membrane protein PEX16</fullName>
    </recommendedName>
</protein>
<dbReference type="Pfam" id="PF08610">
    <property type="entry name" value="Pex16"/>
    <property type="match status" value="1"/>
</dbReference>
<keyword evidence="2" id="KW-0576">Peroxisome</keyword>
<evidence type="ECO:0000256" key="1">
    <source>
        <dbReference type="ARBA" id="ARBA00009505"/>
    </source>
</evidence>
<dbReference type="GO" id="GO:0005778">
    <property type="term" value="C:peroxisomal membrane"/>
    <property type="evidence" value="ECO:0007669"/>
    <property type="project" value="UniProtKB-SubCell"/>
</dbReference>
<evidence type="ECO:0000313" key="4">
    <source>
        <dbReference type="EMBL" id="SPD33745.1"/>
    </source>
</evidence>
<dbReference type="PANTHER" id="PTHR13299:SF0">
    <property type="entry name" value="PEROXISOMAL MEMBRANE PROTEIN PEX16"/>
    <property type="match status" value="1"/>
</dbReference>
<dbReference type="PANTHER" id="PTHR13299">
    <property type="entry name" value="PEROXISOMAL MEMBRANE PROTEIN PEX16"/>
    <property type="match status" value="1"/>
</dbReference>
<dbReference type="AlphaFoldDB" id="A0A2N9JAS6"/>
<dbReference type="InterPro" id="IPR013919">
    <property type="entry name" value="Pex16"/>
</dbReference>
<organism evidence="4">
    <name type="scientific">Fagus sylvatica</name>
    <name type="common">Beechnut</name>
    <dbReference type="NCBI Taxonomy" id="28930"/>
    <lineage>
        <taxon>Eukaryota</taxon>
        <taxon>Viridiplantae</taxon>
        <taxon>Streptophyta</taxon>
        <taxon>Embryophyta</taxon>
        <taxon>Tracheophyta</taxon>
        <taxon>Spermatophyta</taxon>
        <taxon>Magnoliopsida</taxon>
        <taxon>eudicotyledons</taxon>
        <taxon>Gunneridae</taxon>
        <taxon>Pentapetalae</taxon>
        <taxon>rosids</taxon>
        <taxon>fabids</taxon>
        <taxon>Fagales</taxon>
        <taxon>Fagaceae</taxon>
        <taxon>Fagus</taxon>
    </lineage>
</organism>
<dbReference type="GO" id="GO:0007031">
    <property type="term" value="P:peroxisome organization"/>
    <property type="evidence" value="ECO:0007669"/>
    <property type="project" value="UniProtKB-KW"/>
</dbReference>
<keyword evidence="2" id="KW-0962">Peroxisome biogenesis</keyword>
<evidence type="ECO:0000256" key="3">
    <source>
        <dbReference type="SAM" id="MobiDB-lite"/>
    </source>
</evidence>
<evidence type="ECO:0000256" key="2">
    <source>
        <dbReference type="RuleBase" id="RU365003"/>
    </source>
</evidence>
<comment type="subcellular location">
    <subcellularLocation>
        <location evidence="2">Peroxisome membrane</location>
    </subcellularLocation>
</comment>
<feature type="compositionally biased region" description="Polar residues" evidence="3">
    <location>
        <begin position="134"/>
        <end position="148"/>
    </location>
</feature>
<name>A0A2N9JAS6_FAGSY</name>
<feature type="region of interest" description="Disordered" evidence="3">
    <location>
        <begin position="131"/>
        <end position="154"/>
    </location>
</feature>
<dbReference type="EMBL" id="OIVN01006470">
    <property type="protein sequence ID" value="SPD33745.1"/>
    <property type="molecule type" value="Genomic_DNA"/>
</dbReference>
<gene>
    <name evidence="4" type="ORF">FSB_LOCUS61627</name>
</gene>
<proteinExistence type="inferred from homology"/>
<reference evidence="4" key="1">
    <citation type="submission" date="2018-02" db="EMBL/GenBank/DDBJ databases">
        <authorList>
            <person name="Cohen D.B."/>
            <person name="Kent A.D."/>
        </authorList>
    </citation>
    <scope>NUCLEOTIDE SEQUENCE</scope>
</reference>
<sequence length="366" mass="41493">MMWIADLVILRLDQSLLVSWRRGSYVGSDWSEFGEEVATKVMRRTSWRPSKCLAACASSLPLGLGSVEPHSFPYPLCISALKDLETLIEVVAQHYYGDDKKWNFIAVTEASKVLVRLALFRNSGYKMLLHGGETPNNEKQSDASTSQHKIGGFTKPEGPHESGYLMNNHAQNPWNLEGRALSALNRFGENARMVSDPAWLRRVQHQHAIMQPPTSVVQRPTISTILSEKGLHGALFLAGEVLFITRPLIYVLFIRKYGIRSWIPWFLSLTVDFVGMGILSKVTESGCLRKEQQFHLSNSEKDEVKRRKLLLALYIMRDPFFSKYTRERLESTKNVLEPVPIIGFLTDKIVDLIIGAQTRYTYMSGS</sequence>
<accession>A0A2N9JAS6</accession>
<comment type="similarity">
    <text evidence="1 2">Belongs to the peroxin-16 family.</text>
</comment>